<accession>A0A177CM73</accession>
<comment type="similarity">
    <text evidence="5">Belongs to the cytochrome P450 family.</text>
</comment>
<dbReference type="PRINTS" id="PR00385">
    <property type="entry name" value="P450"/>
</dbReference>
<keyword evidence="5" id="KW-0560">Oxidoreductase</keyword>
<dbReference type="FunFam" id="1.10.630.10:FF:000050">
    <property type="entry name" value="Cytochrome P450 monooxygenase"/>
    <property type="match status" value="1"/>
</dbReference>
<dbReference type="CDD" id="cd11060">
    <property type="entry name" value="CYP57A1-like"/>
    <property type="match status" value="1"/>
</dbReference>
<name>A0A177CM73_9PLEO</name>
<evidence type="ECO:0000313" key="7">
    <source>
        <dbReference type="Proteomes" id="UP000077069"/>
    </source>
</evidence>
<dbReference type="GO" id="GO:0005506">
    <property type="term" value="F:iron ion binding"/>
    <property type="evidence" value="ECO:0007669"/>
    <property type="project" value="InterPro"/>
</dbReference>
<dbReference type="SUPFAM" id="SSF48264">
    <property type="entry name" value="Cytochrome P450"/>
    <property type="match status" value="1"/>
</dbReference>
<proteinExistence type="inferred from homology"/>
<evidence type="ECO:0000256" key="5">
    <source>
        <dbReference type="RuleBase" id="RU000461"/>
    </source>
</evidence>
<dbReference type="Proteomes" id="UP000077069">
    <property type="component" value="Unassembled WGS sequence"/>
</dbReference>
<dbReference type="PANTHER" id="PTHR24305">
    <property type="entry name" value="CYTOCHROME P450"/>
    <property type="match status" value="1"/>
</dbReference>
<evidence type="ECO:0000256" key="1">
    <source>
        <dbReference type="ARBA" id="ARBA00001971"/>
    </source>
</evidence>
<dbReference type="Pfam" id="PF00067">
    <property type="entry name" value="p450"/>
    <property type="match status" value="1"/>
</dbReference>
<dbReference type="OrthoDB" id="3934656at2759"/>
<keyword evidence="2 4" id="KW-0479">Metal-binding</keyword>
<dbReference type="InterPro" id="IPR050121">
    <property type="entry name" value="Cytochrome_P450_monoxygenase"/>
</dbReference>
<dbReference type="RefSeq" id="XP_018038978.1">
    <property type="nucleotide sequence ID" value="XM_018181865.1"/>
</dbReference>
<dbReference type="PRINTS" id="PR00463">
    <property type="entry name" value="EP450I"/>
</dbReference>
<dbReference type="STRING" id="1460663.A0A177CM73"/>
<dbReference type="Gene3D" id="1.10.630.10">
    <property type="entry name" value="Cytochrome P450"/>
    <property type="match status" value="1"/>
</dbReference>
<evidence type="ECO:0000313" key="6">
    <source>
        <dbReference type="EMBL" id="OAG08613.1"/>
    </source>
</evidence>
<keyword evidence="3 4" id="KW-0408">Iron</keyword>
<dbReference type="EMBL" id="KV441550">
    <property type="protein sequence ID" value="OAG08613.1"/>
    <property type="molecule type" value="Genomic_DNA"/>
</dbReference>
<dbReference type="PANTHER" id="PTHR24305:SF188">
    <property type="entry name" value="P450, PUTATIVE (EUROFUNG)-RELATED"/>
    <property type="match status" value="1"/>
</dbReference>
<keyword evidence="5 6" id="KW-0503">Monooxygenase</keyword>
<dbReference type="GO" id="GO:0004497">
    <property type="term" value="F:monooxygenase activity"/>
    <property type="evidence" value="ECO:0007669"/>
    <property type="project" value="UniProtKB-KW"/>
</dbReference>
<reference evidence="6 7" key="1">
    <citation type="submission" date="2016-05" db="EMBL/GenBank/DDBJ databases">
        <title>Comparative analysis of secretome profiles of manganese(II)-oxidizing ascomycete fungi.</title>
        <authorList>
            <consortium name="DOE Joint Genome Institute"/>
            <person name="Zeiner C.A."/>
            <person name="Purvine S.O."/>
            <person name="Zink E.M."/>
            <person name="Wu S."/>
            <person name="Pasa-Tolic L."/>
            <person name="Chaput D.L."/>
            <person name="Haridas S."/>
            <person name="Grigoriev I.V."/>
            <person name="Santelli C.M."/>
            <person name="Hansel C.M."/>
        </authorList>
    </citation>
    <scope>NUCLEOTIDE SEQUENCE [LARGE SCALE GENOMIC DNA]</scope>
    <source>
        <strain evidence="6 7">AP3s5-JAC2a</strain>
    </source>
</reference>
<dbReference type="PROSITE" id="PS00086">
    <property type="entry name" value="CYTOCHROME_P450"/>
    <property type="match status" value="1"/>
</dbReference>
<dbReference type="InterPro" id="IPR017972">
    <property type="entry name" value="Cyt_P450_CS"/>
</dbReference>
<dbReference type="InParanoid" id="A0A177CM73"/>
<comment type="cofactor">
    <cofactor evidence="1 4">
        <name>heme</name>
        <dbReference type="ChEBI" id="CHEBI:30413"/>
    </cofactor>
</comment>
<dbReference type="AlphaFoldDB" id="A0A177CM73"/>
<dbReference type="InterPro" id="IPR036396">
    <property type="entry name" value="Cyt_P450_sf"/>
</dbReference>
<keyword evidence="7" id="KW-1185">Reference proteome</keyword>
<sequence>MWIIYLALAAVVLRLLYGIYSILTDPLRDIPGPFPARFTKLWYLSNIYTGSHERHAIALHRKHARPGEHFAPIVRLAPDMYSIKSPDKAVYGIGSKMPKNAWYEGWKHPSPDRWTVFTDRNIKRHAESRRVYAGLYAMSALLSYEAYVDDCADVFARRLKEMAGGQAVDMGHWLQCYAFDVIGAITYGKRFGFLDEGRDLGDTMGALDRSMLYSTLVGVYAWLHPYLYPILERIPSSGAAGRAYLMRFASAALAQRRGERAQGKRPEKAQGEPEDFVDKMLDMQEVKEVVTDYHVFALTMSNIVAGSDTTALSLSSVLYHLIRTPGVLGKLREEIEEHVREGKCSPERVTFKASQEMPYLQACIKEGLRLHPGTGLPLWRVVNEGGATISGRYFPEGAEVGINTWVAHYDADIWGSNVEVFRPERWLEADAEQLKVMEAHYIPFGLGSRTCIGRHIGHLEMSKLLPLIVDAFDFELETPGGRWKTMNLWFVKPVDFSVRIKARWRGKV</sequence>
<dbReference type="GeneID" id="28765351"/>
<evidence type="ECO:0000256" key="3">
    <source>
        <dbReference type="ARBA" id="ARBA00023004"/>
    </source>
</evidence>
<protein>
    <submittedName>
        <fullName evidence="6">Putative P450 monooxygenase</fullName>
    </submittedName>
</protein>
<evidence type="ECO:0000256" key="2">
    <source>
        <dbReference type="ARBA" id="ARBA00022723"/>
    </source>
</evidence>
<dbReference type="GO" id="GO:0016705">
    <property type="term" value="F:oxidoreductase activity, acting on paired donors, with incorporation or reduction of molecular oxygen"/>
    <property type="evidence" value="ECO:0007669"/>
    <property type="project" value="InterPro"/>
</dbReference>
<gene>
    <name evidence="6" type="ORF">CC84DRAFT_1203947</name>
</gene>
<dbReference type="InterPro" id="IPR002401">
    <property type="entry name" value="Cyt_P450_E_grp-I"/>
</dbReference>
<dbReference type="InterPro" id="IPR001128">
    <property type="entry name" value="Cyt_P450"/>
</dbReference>
<keyword evidence="4 5" id="KW-0349">Heme</keyword>
<evidence type="ECO:0000256" key="4">
    <source>
        <dbReference type="PIRSR" id="PIRSR602401-1"/>
    </source>
</evidence>
<dbReference type="GO" id="GO:0020037">
    <property type="term" value="F:heme binding"/>
    <property type="evidence" value="ECO:0007669"/>
    <property type="project" value="InterPro"/>
</dbReference>
<feature type="binding site" description="axial binding residue" evidence="4">
    <location>
        <position position="451"/>
    </location>
    <ligand>
        <name>heme</name>
        <dbReference type="ChEBI" id="CHEBI:30413"/>
    </ligand>
    <ligandPart>
        <name>Fe</name>
        <dbReference type="ChEBI" id="CHEBI:18248"/>
    </ligandPart>
</feature>
<organism evidence="6 7">
    <name type="scientific">Paraphaeosphaeria sporulosa</name>
    <dbReference type="NCBI Taxonomy" id="1460663"/>
    <lineage>
        <taxon>Eukaryota</taxon>
        <taxon>Fungi</taxon>
        <taxon>Dikarya</taxon>
        <taxon>Ascomycota</taxon>
        <taxon>Pezizomycotina</taxon>
        <taxon>Dothideomycetes</taxon>
        <taxon>Pleosporomycetidae</taxon>
        <taxon>Pleosporales</taxon>
        <taxon>Massarineae</taxon>
        <taxon>Didymosphaeriaceae</taxon>
        <taxon>Paraphaeosphaeria</taxon>
    </lineage>
</organism>